<organism evidence="2 3">
    <name type="scientific">Allacma fusca</name>
    <dbReference type="NCBI Taxonomy" id="39272"/>
    <lineage>
        <taxon>Eukaryota</taxon>
        <taxon>Metazoa</taxon>
        <taxon>Ecdysozoa</taxon>
        <taxon>Arthropoda</taxon>
        <taxon>Hexapoda</taxon>
        <taxon>Collembola</taxon>
        <taxon>Symphypleona</taxon>
        <taxon>Sminthuridae</taxon>
        <taxon>Allacma</taxon>
    </lineage>
</organism>
<comment type="caution">
    <text evidence="2">The sequence shown here is derived from an EMBL/GenBank/DDBJ whole genome shotgun (WGS) entry which is preliminary data.</text>
</comment>
<keyword evidence="1" id="KW-0812">Transmembrane</keyword>
<keyword evidence="1" id="KW-1133">Transmembrane helix</keyword>
<sequence length="118" mass="13505">MNFQGSWIQPLGPMSGAFALSYSLCMPLNNVKYTNEFKKLKFKQLADVVTWLQSSQSSRKFENIQDQLDFHDKLAIVLHQIQTNQIGIHGKCFTVTYSFVGNMTSLIFTYAIILFQLS</sequence>
<evidence type="ECO:0000313" key="3">
    <source>
        <dbReference type="Proteomes" id="UP000708208"/>
    </source>
</evidence>
<gene>
    <name evidence="2" type="ORF">AFUS01_LOCUS24365</name>
</gene>
<keyword evidence="1" id="KW-0472">Membrane</keyword>
<dbReference type="EMBL" id="CAJVCH010303046">
    <property type="protein sequence ID" value="CAG7785758.1"/>
    <property type="molecule type" value="Genomic_DNA"/>
</dbReference>
<name>A0A8J2P8K0_9HEXA</name>
<dbReference type="AlphaFoldDB" id="A0A8J2P8K0"/>
<protein>
    <submittedName>
        <fullName evidence="2">Uncharacterized protein</fullName>
    </submittedName>
</protein>
<proteinExistence type="predicted"/>
<dbReference type="Proteomes" id="UP000708208">
    <property type="component" value="Unassembled WGS sequence"/>
</dbReference>
<accession>A0A8J2P8K0</accession>
<keyword evidence="3" id="KW-1185">Reference proteome</keyword>
<evidence type="ECO:0000256" key="1">
    <source>
        <dbReference type="SAM" id="Phobius"/>
    </source>
</evidence>
<feature type="transmembrane region" description="Helical" evidence="1">
    <location>
        <begin position="95"/>
        <end position="117"/>
    </location>
</feature>
<dbReference type="OrthoDB" id="6478931at2759"/>
<reference evidence="2" key="1">
    <citation type="submission" date="2021-06" db="EMBL/GenBank/DDBJ databases">
        <authorList>
            <person name="Hodson N. C."/>
            <person name="Mongue J. A."/>
            <person name="Jaron S. K."/>
        </authorList>
    </citation>
    <scope>NUCLEOTIDE SEQUENCE</scope>
</reference>
<evidence type="ECO:0000313" key="2">
    <source>
        <dbReference type="EMBL" id="CAG7785758.1"/>
    </source>
</evidence>